<dbReference type="EMBL" id="JAEUBG010002986">
    <property type="protein sequence ID" value="KAH3683697.1"/>
    <property type="molecule type" value="Genomic_DNA"/>
</dbReference>
<proteinExistence type="predicted"/>
<dbReference type="GO" id="GO:0003724">
    <property type="term" value="F:RNA helicase activity"/>
    <property type="evidence" value="ECO:0007669"/>
    <property type="project" value="TreeGrafter"/>
</dbReference>
<gene>
    <name evidence="4" type="ORF">WICPIJ_005316</name>
</gene>
<dbReference type="CDD" id="cd18808">
    <property type="entry name" value="SF1_C_Upf1"/>
    <property type="match status" value="1"/>
</dbReference>
<reference evidence="4" key="2">
    <citation type="submission" date="2021-01" db="EMBL/GenBank/DDBJ databases">
        <authorList>
            <person name="Schikora-Tamarit M.A."/>
        </authorList>
    </citation>
    <scope>NUCLEOTIDE SEQUENCE</scope>
    <source>
        <strain evidence="4">CBS2887</strain>
    </source>
</reference>
<evidence type="ECO:0008006" key="6">
    <source>
        <dbReference type="Google" id="ProtNLM"/>
    </source>
</evidence>
<dbReference type="InterPro" id="IPR041679">
    <property type="entry name" value="DNA2/NAM7-like_C"/>
</dbReference>
<evidence type="ECO:0000313" key="5">
    <source>
        <dbReference type="Proteomes" id="UP000774326"/>
    </source>
</evidence>
<dbReference type="InterPro" id="IPR047187">
    <property type="entry name" value="SF1_C_Upf1"/>
</dbReference>
<dbReference type="PANTHER" id="PTHR10887:SF317">
    <property type="entry name" value="ATP-DEPENDENT RNA HELICASE ECM32-RELATED"/>
    <property type="match status" value="1"/>
</dbReference>
<dbReference type="SUPFAM" id="SSF52540">
    <property type="entry name" value="P-loop containing nucleoside triphosphate hydrolases"/>
    <property type="match status" value="1"/>
</dbReference>
<keyword evidence="1" id="KW-0067">ATP-binding</keyword>
<evidence type="ECO:0000256" key="1">
    <source>
        <dbReference type="ARBA" id="ARBA00022806"/>
    </source>
</evidence>
<evidence type="ECO:0000313" key="4">
    <source>
        <dbReference type="EMBL" id="KAH3683697.1"/>
    </source>
</evidence>
<name>A0A9P8Q5Z2_WICPI</name>
<sequence length="599" mass="65916">MLLGQTKVFQDIYSTGENLVYYSSRMNDSQKRIVAHALHGENAVTLVQGPPGTGKTTVIVELVRQFLPNDGKSYSNKILLCAQTNAAVDNVCEGLLKMRVADILRIVPAVREDDYPPEHAIGSVCLHNLVNPLLSECTRCVLRVLKSGTKADKKALSKKEIKSALAEKSKISSAFIKGSKILITTAIGCKSPIIVNNIVNIPVVIMDEATQCNVPTSLVPFSMPGLKKIVIVGDDKQLSGFSEIPYLEKSLFVRLQETKMVVPLMLDTQYRMHPDISSFSRNKFYNGELLDGIGAKHRTLDIPGLPKPLTFITYGHKYQESIILQPSPVTGIVAPSYRNRSEATIVVETIKKLISKGQFTQDRIAIITPYAPQRDLLALLIMKDKVLNPLGLKIKEEGMNTGNDENDLESVSLQRKSSTGKPPTVMTVNGISISSVDAYQGREQDVVIFSCVRSNRAGRIGFLSDARRLNVALTRARYGLIMVGNRFCLRSGDPLWEDLMTHFDNNGAIITDVNRYLGLDRRGRKIVPRDGGNGFTYASNDIIGDAGETVELRGEEDGEDGYFVELSDDEGASQSDRGSRIVDHVADGIAEMQLMARDI</sequence>
<keyword evidence="5" id="KW-1185">Reference proteome</keyword>
<keyword evidence="1" id="KW-0347">Helicase</keyword>
<dbReference type="InterPro" id="IPR045055">
    <property type="entry name" value="DNA2/NAM7-like"/>
</dbReference>
<accession>A0A9P8Q5Z2</accession>
<feature type="domain" description="DNA2/NAM7 helicase-like C-terminal" evidence="3">
    <location>
        <begin position="247"/>
        <end position="486"/>
    </location>
</feature>
<comment type="caution">
    <text evidence="4">The sequence shown here is derived from an EMBL/GenBank/DDBJ whole genome shotgun (WGS) entry which is preliminary data.</text>
</comment>
<dbReference type="Gene3D" id="3.40.50.300">
    <property type="entry name" value="P-loop containing nucleotide triphosphate hydrolases"/>
    <property type="match status" value="2"/>
</dbReference>
<evidence type="ECO:0000259" key="3">
    <source>
        <dbReference type="Pfam" id="PF13087"/>
    </source>
</evidence>
<dbReference type="OrthoDB" id="6513042at2759"/>
<dbReference type="Proteomes" id="UP000774326">
    <property type="component" value="Unassembled WGS sequence"/>
</dbReference>
<protein>
    <recommendedName>
        <fullName evidence="6">AAA+ ATPase domain-containing protein</fullName>
    </recommendedName>
</protein>
<feature type="domain" description="DNA2/NAM7 helicase helicase" evidence="2">
    <location>
        <begin position="26"/>
        <end position="155"/>
    </location>
</feature>
<dbReference type="Pfam" id="PF13086">
    <property type="entry name" value="AAA_11"/>
    <property type="match status" value="1"/>
</dbReference>
<keyword evidence="1" id="KW-0378">Hydrolase</keyword>
<dbReference type="AlphaFoldDB" id="A0A9P8Q5Z2"/>
<dbReference type="Pfam" id="PF13087">
    <property type="entry name" value="AAA_12"/>
    <property type="match status" value="1"/>
</dbReference>
<dbReference type="InterPro" id="IPR027417">
    <property type="entry name" value="P-loop_NTPase"/>
</dbReference>
<dbReference type="GO" id="GO:0000184">
    <property type="term" value="P:nuclear-transcribed mRNA catabolic process, nonsense-mediated decay"/>
    <property type="evidence" value="ECO:0007669"/>
    <property type="project" value="TreeGrafter"/>
</dbReference>
<dbReference type="GO" id="GO:0003678">
    <property type="term" value="F:DNA helicase activity"/>
    <property type="evidence" value="ECO:0007669"/>
    <property type="project" value="UniProtKB-ARBA"/>
</dbReference>
<dbReference type="PANTHER" id="PTHR10887">
    <property type="entry name" value="DNA2/NAM7 HELICASE FAMILY"/>
    <property type="match status" value="1"/>
</dbReference>
<dbReference type="GO" id="GO:0005737">
    <property type="term" value="C:cytoplasm"/>
    <property type="evidence" value="ECO:0007669"/>
    <property type="project" value="TreeGrafter"/>
</dbReference>
<evidence type="ECO:0000259" key="2">
    <source>
        <dbReference type="Pfam" id="PF13086"/>
    </source>
</evidence>
<reference evidence="4" key="1">
    <citation type="journal article" date="2021" name="Open Biol.">
        <title>Shared evolutionary footprints suggest mitochondrial oxidative damage underlies multiple complex I losses in fungi.</title>
        <authorList>
            <person name="Schikora-Tamarit M.A."/>
            <person name="Marcet-Houben M."/>
            <person name="Nosek J."/>
            <person name="Gabaldon T."/>
        </authorList>
    </citation>
    <scope>NUCLEOTIDE SEQUENCE</scope>
    <source>
        <strain evidence="4">CBS2887</strain>
    </source>
</reference>
<organism evidence="4 5">
    <name type="scientific">Wickerhamomyces pijperi</name>
    <name type="common">Yeast</name>
    <name type="synonym">Pichia pijperi</name>
    <dbReference type="NCBI Taxonomy" id="599730"/>
    <lineage>
        <taxon>Eukaryota</taxon>
        <taxon>Fungi</taxon>
        <taxon>Dikarya</taxon>
        <taxon>Ascomycota</taxon>
        <taxon>Saccharomycotina</taxon>
        <taxon>Saccharomycetes</taxon>
        <taxon>Phaffomycetales</taxon>
        <taxon>Wickerhamomycetaceae</taxon>
        <taxon>Wickerhamomyces</taxon>
    </lineage>
</organism>
<keyword evidence="1" id="KW-0547">Nucleotide-binding</keyword>
<dbReference type="InterPro" id="IPR041677">
    <property type="entry name" value="DNA2/NAM7_AAA_11"/>
</dbReference>